<dbReference type="EMBL" id="CAJNOG010006792">
    <property type="protein sequence ID" value="CAF1562271.1"/>
    <property type="molecule type" value="Genomic_DNA"/>
</dbReference>
<organism evidence="1 2">
    <name type="scientific">Adineta steineri</name>
    <dbReference type="NCBI Taxonomy" id="433720"/>
    <lineage>
        <taxon>Eukaryota</taxon>
        <taxon>Metazoa</taxon>
        <taxon>Spiralia</taxon>
        <taxon>Gnathifera</taxon>
        <taxon>Rotifera</taxon>
        <taxon>Eurotatoria</taxon>
        <taxon>Bdelloidea</taxon>
        <taxon>Adinetida</taxon>
        <taxon>Adinetidae</taxon>
        <taxon>Adineta</taxon>
    </lineage>
</organism>
<evidence type="ECO:0000313" key="2">
    <source>
        <dbReference type="Proteomes" id="UP000663845"/>
    </source>
</evidence>
<reference evidence="1" key="1">
    <citation type="submission" date="2021-02" db="EMBL/GenBank/DDBJ databases">
        <authorList>
            <person name="Nowell W R."/>
        </authorList>
    </citation>
    <scope>NUCLEOTIDE SEQUENCE</scope>
</reference>
<dbReference type="AlphaFoldDB" id="A0A815XVG5"/>
<gene>
    <name evidence="1" type="ORF">JYZ213_LOCUS46947</name>
</gene>
<feature type="non-terminal residue" evidence="1">
    <location>
        <position position="149"/>
    </location>
</feature>
<sequence length="149" mass="17640">ETEATTIQKRYWDMLEKTDFGLDLFKQKPSATISNDRNLDEQSLRRHIILPDNLLELSSNERLQLIRDQSPELEPLCTEFKNIFDDLKIYLLPFIQLVIDTSSLEEFHSYSGWQFILSLLELYLTYCSYLSLYLMMKSTDLNLIKHPII</sequence>
<dbReference type="GO" id="GO:0000462">
    <property type="term" value="P:maturation of SSU-rRNA from tricistronic rRNA transcript (SSU-rRNA, 5.8S rRNA, LSU-rRNA)"/>
    <property type="evidence" value="ECO:0007669"/>
    <property type="project" value="TreeGrafter"/>
</dbReference>
<evidence type="ECO:0000313" key="1">
    <source>
        <dbReference type="EMBL" id="CAF1562271.1"/>
    </source>
</evidence>
<dbReference type="GO" id="GO:0032040">
    <property type="term" value="C:small-subunit processome"/>
    <property type="evidence" value="ECO:0007669"/>
    <property type="project" value="TreeGrafter"/>
</dbReference>
<dbReference type="PANTHER" id="PTHR13237:SF8">
    <property type="entry name" value="SOMETHING ABOUT SILENCING PROTEIN 10"/>
    <property type="match status" value="1"/>
</dbReference>
<dbReference type="Proteomes" id="UP000663845">
    <property type="component" value="Unassembled WGS sequence"/>
</dbReference>
<comment type="caution">
    <text evidence="1">The sequence shown here is derived from an EMBL/GenBank/DDBJ whole genome shotgun (WGS) entry which is preliminary data.</text>
</comment>
<protein>
    <submittedName>
        <fullName evidence="1">Uncharacterized protein</fullName>
    </submittedName>
</protein>
<name>A0A815XVG5_9BILA</name>
<feature type="non-terminal residue" evidence="1">
    <location>
        <position position="1"/>
    </location>
</feature>
<dbReference type="PANTHER" id="PTHR13237">
    <property type="entry name" value="SOMETHING ABOUT SILENCING PROTEIN 10-RELATED"/>
    <property type="match status" value="1"/>
</dbReference>
<proteinExistence type="predicted"/>
<accession>A0A815XVG5</accession>